<dbReference type="HOGENOM" id="CLU_896957_0_0_11"/>
<reference evidence="5" key="1">
    <citation type="submission" date="2005-07" db="EMBL/GenBank/DDBJ databases">
        <title>Complete sequence of Thermobifida fusca YX.</title>
        <authorList>
            <consortium name="US DOE Joint Genome Institute"/>
            <person name="Copeland A."/>
            <person name="Lucas S."/>
            <person name="Lapidus A."/>
            <person name="Barry K."/>
            <person name="Detter J.C."/>
            <person name="Glavina T."/>
            <person name="Hammon N."/>
            <person name="Israni S."/>
            <person name="Pitluck S."/>
            <person name="Di Bartolo G."/>
            <person name="Chain P."/>
            <person name="Schmutz J."/>
            <person name="Larimer F."/>
            <person name="Land M."/>
            <person name="Lykidis A."/>
            <person name="Richardson P."/>
        </authorList>
    </citation>
    <scope>NUCLEOTIDE SEQUENCE</scope>
    <source>
        <strain evidence="5">YX</strain>
    </source>
</reference>
<protein>
    <submittedName>
        <fullName evidence="5">Similar to Outer membrane protein and related peptidoglycan-associated (Lipo)proteins</fullName>
    </submittedName>
</protein>
<dbReference type="InterPro" id="IPR050330">
    <property type="entry name" value="Bact_OuterMem_StrucFunc"/>
</dbReference>
<evidence type="ECO:0000256" key="1">
    <source>
        <dbReference type="PROSITE-ProRule" id="PRU00473"/>
    </source>
</evidence>
<dbReference type="AlphaFoldDB" id="Q47RY7"/>
<dbReference type="PROSITE" id="PS51123">
    <property type="entry name" value="OMPA_2"/>
    <property type="match status" value="1"/>
</dbReference>
<keyword evidence="1 3" id="KW-0472">Membrane</keyword>
<feature type="transmembrane region" description="Helical" evidence="3">
    <location>
        <begin position="69"/>
        <end position="90"/>
    </location>
</feature>
<dbReference type="SUPFAM" id="SSF103088">
    <property type="entry name" value="OmpA-like"/>
    <property type="match status" value="1"/>
</dbReference>
<feature type="domain" description="OmpA-like" evidence="4">
    <location>
        <begin position="154"/>
        <end position="272"/>
    </location>
</feature>
<dbReference type="GO" id="GO:0016020">
    <property type="term" value="C:membrane"/>
    <property type="evidence" value="ECO:0007669"/>
    <property type="project" value="UniProtKB-UniRule"/>
</dbReference>
<dbReference type="PANTHER" id="PTHR30329">
    <property type="entry name" value="STATOR ELEMENT OF FLAGELLAR MOTOR COMPLEX"/>
    <property type="match status" value="1"/>
</dbReference>
<dbReference type="PANTHER" id="PTHR30329:SF21">
    <property type="entry name" value="LIPOPROTEIN YIAD-RELATED"/>
    <property type="match status" value="1"/>
</dbReference>
<accession>Q47RY7</accession>
<evidence type="ECO:0000256" key="2">
    <source>
        <dbReference type="SAM" id="MobiDB-lite"/>
    </source>
</evidence>
<dbReference type="Pfam" id="PF00691">
    <property type="entry name" value="OmpA"/>
    <property type="match status" value="1"/>
</dbReference>
<proteinExistence type="predicted"/>
<dbReference type="OrthoDB" id="9782229at2"/>
<dbReference type="Gene3D" id="3.30.1330.60">
    <property type="entry name" value="OmpA-like domain"/>
    <property type="match status" value="1"/>
</dbReference>
<feature type="compositionally biased region" description="Basic and acidic residues" evidence="2">
    <location>
        <begin position="140"/>
        <end position="154"/>
    </location>
</feature>
<feature type="region of interest" description="Disordered" evidence="2">
    <location>
        <begin position="105"/>
        <end position="158"/>
    </location>
</feature>
<dbReference type="STRING" id="269800.Tfu_0742"/>
<feature type="region of interest" description="Disordered" evidence="2">
    <location>
        <begin position="279"/>
        <end position="310"/>
    </location>
</feature>
<organism evidence="5">
    <name type="scientific">Thermobifida fusca (strain YX)</name>
    <dbReference type="NCBI Taxonomy" id="269800"/>
    <lineage>
        <taxon>Bacteria</taxon>
        <taxon>Bacillati</taxon>
        <taxon>Actinomycetota</taxon>
        <taxon>Actinomycetes</taxon>
        <taxon>Streptosporangiales</taxon>
        <taxon>Nocardiopsidaceae</taxon>
        <taxon>Thermobifida</taxon>
    </lineage>
</organism>
<evidence type="ECO:0000256" key="3">
    <source>
        <dbReference type="SAM" id="Phobius"/>
    </source>
</evidence>
<name>Q47RY7_THEFY</name>
<sequence length="310" mass="33212">MVRKPRLCILGKASGNPLLSCTESRPGLGFSTLSRVTERHYGQWRIAAVRNTRTVGWAREPRKGPWSGYVTLPLVGVLALGLFAFSAVLFPPAAPEQDTIAVDTPEESANPATPPTTAEPQERTADADVSPPQEDAAPLPEDHRAQADENHEPQADPPRTITAVVHFSHNGTELTYEGIVELQRFAEEAAAADASWVRIDGYGDDTGTPEANLQVSLQRSEEAAAFLQEMMPVDGVAFITAGHGAANPIADNSTVEGRARNRRIEAVAGTDADFARLFDAGSTPAMRMTEPDSDPEHEPAAEQSPLHPGP</sequence>
<dbReference type="CDD" id="cd07185">
    <property type="entry name" value="OmpA_C-like"/>
    <property type="match status" value="1"/>
</dbReference>
<dbReference type="EMBL" id="CP000088">
    <property type="protein sequence ID" value="AAZ54780.1"/>
    <property type="molecule type" value="Genomic_DNA"/>
</dbReference>
<evidence type="ECO:0000313" key="5">
    <source>
        <dbReference type="EMBL" id="AAZ54780.1"/>
    </source>
</evidence>
<dbReference type="InterPro" id="IPR006665">
    <property type="entry name" value="OmpA-like"/>
</dbReference>
<keyword evidence="3" id="KW-0812">Transmembrane</keyword>
<evidence type="ECO:0000259" key="4">
    <source>
        <dbReference type="PROSITE" id="PS51123"/>
    </source>
</evidence>
<gene>
    <name evidence="5" type="ordered locus">Tfu_0742</name>
</gene>
<feature type="compositionally biased region" description="Low complexity" evidence="2">
    <location>
        <begin position="107"/>
        <end position="119"/>
    </location>
</feature>
<dbReference type="eggNOG" id="COG2885">
    <property type="taxonomic scope" value="Bacteria"/>
</dbReference>
<dbReference type="InterPro" id="IPR036737">
    <property type="entry name" value="OmpA-like_sf"/>
</dbReference>
<dbReference type="KEGG" id="tfu:Tfu_0742"/>
<keyword evidence="3" id="KW-1133">Transmembrane helix</keyword>